<evidence type="ECO:0000313" key="3">
    <source>
        <dbReference type="EMBL" id="BBX37834.1"/>
    </source>
</evidence>
<proteinExistence type="predicted"/>
<dbReference type="Pfam" id="PF13556">
    <property type="entry name" value="HTH_30"/>
    <property type="match status" value="1"/>
</dbReference>
<reference evidence="3 4" key="1">
    <citation type="journal article" date="2019" name="Emerg. Microbes Infect.">
        <title>Comprehensive subspecies identification of 175 nontuberculous mycobacteria species based on 7547 genomic profiles.</title>
        <authorList>
            <person name="Matsumoto Y."/>
            <person name="Kinjo T."/>
            <person name="Motooka D."/>
            <person name="Nabeya D."/>
            <person name="Jung N."/>
            <person name="Uechi K."/>
            <person name="Horii T."/>
            <person name="Iida T."/>
            <person name="Fujita J."/>
            <person name="Nakamura S."/>
        </authorList>
    </citation>
    <scope>NUCLEOTIDE SEQUENCE [LARGE SCALE GENOMIC DNA]</scope>
    <source>
        <strain evidence="3 4">JCM 12375</strain>
    </source>
</reference>
<evidence type="ECO:0000259" key="1">
    <source>
        <dbReference type="Pfam" id="PF13556"/>
    </source>
</evidence>
<keyword evidence="4" id="KW-1185">Reference proteome</keyword>
<organism evidence="3 4">
    <name type="scientific">Mycolicibacterium mageritense</name>
    <name type="common">Mycobacterium mageritense</name>
    <dbReference type="NCBI Taxonomy" id="53462"/>
    <lineage>
        <taxon>Bacteria</taxon>
        <taxon>Bacillati</taxon>
        <taxon>Actinomycetota</taxon>
        <taxon>Actinomycetes</taxon>
        <taxon>Mycobacteriales</taxon>
        <taxon>Mycobacteriaceae</taxon>
        <taxon>Mycolicibacterium</taxon>
    </lineage>
</organism>
<evidence type="ECO:0000259" key="2">
    <source>
        <dbReference type="Pfam" id="PF14361"/>
    </source>
</evidence>
<sequence length="400" mass="43683">MSASDEAAKGIRQVARNLLRQGIEDLVEASADLISGEEPSYGEAHVARSDLARQTHRTLSLTLHRLAALDVPEELVTAAYETGLRRAEQGLPLASLLHAFRIDLRLLWDAITQEVRGLENVERLAVLEQHTLLWEALEANTADVVEAYRVVETRQAQRVDQRDRELFKRFVTTAERQPEALAAFAAHTAMHVDDRYSTFVVTGLGDPREIATVLRGRLRTNGFRAFVTVYQEDVHGIAREQDGQGPRVELLADAAGEGSVAVVPAIGLSAVPRAFRVARKVGAAHPPGSFADVGAEPFAQLTALEPEIVEAVVDYHLHGLTGLTASEVAGIWETVEGLFAGDGSVTDIAARTYRHRNTVRGRIDKLREMTGLNSRVPADLIILALAVSRRRITTTQAANP</sequence>
<dbReference type="RefSeq" id="WP_036439200.1">
    <property type="nucleotide sequence ID" value="NZ_AP022567.1"/>
</dbReference>
<protein>
    <submittedName>
        <fullName evidence="3">PucR family transcriptional regulator</fullName>
    </submittedName>
</protein>
<gene>
    <name evidence="3" type="ORF">MMAGJ_71160</name>
</gene>
<dbReference type="Pfam" id="PF14361">
    <property type="entry name" value="RsbRD_N"/>
    <property type="match status" value="1"/>
</dbReference>
<feature type="domain" description="PucR C-terminal helix-turn-helix" evidence="1">
    <location>
        <begin position="332"/>
        <end position="387"/>
    </location>
</feature>
<dbReference type="InterPro" id="IPR025736">
    <property type="entry name" value="PucR_C-HTH_dom"/>
</dbReference>
<dbReference type="Proteomes" id="UP000465622">
    <property type="component" value="Chromosome"/>
</dbReference>
<dbReference type="InterPro" id="IPR025751">
    <property type="entry name" value="RsbRD_N_dom"/>
</dbReference>
<dbReference type="EMBL" id="AP022567">
    <property type="protein sequence ID" value="BBX37834.1"/>
    <property type="molecule type" value="Genomic_DNA"/>
</dbReference>
<dbReference type="InterPro" id="IPR042070">
    <property type="entry name" value="PucR_C-HTH_sf"/>
</dbReference>
<feature type="domain" description="RsbT co-antagonist protein RsbRD N-terminal" evidence="2">
    <location>
        <begin position="25"/>
        <end position="162"/>
    </location>
</feature>
<accession>A0ABM7I4K1</accession>
<dbReference type="Gene3D" id="1.10.10.2840">
    <property type="entry name" value="PucR C-terminal helix-turn-helix domain"/>
    <property type="match status" value="1"/>
</dbReference>
<evidence type="ECO:0000313" key="4">
    <source>
        <dbReference type="Proteomes" id="UP000465622"/>
    </source>
</evidence>
<name>A0ABM7I4K1_MYCME</name>